<evidence type="ECO:0000313" key="2">
    <source>
        <dbReference type="EMBL" id="MBB5687050.1"/>
    </source>
</evidence>
<proteinExistence type="predicted"/>
<keyword evidence="3" id="KW-1185">Reference proteome</keyword>
<protein>
    <submittedName>
        <fullName evidence="2">Putative AlkP superfamily pyrophosphatase or phosphodiesterase</fullName>
    </submittedName>
</protein>
<dbReference type="PANTHER" id="PTHR10151">
    <property type="entry name" value="ECTONUCLEOTIDE PYROPHOSPHATASE/PHOSPHODIESTERASE"/>
    <property type="match status" value="1"/>
</dbReference>
<dbReference type="Gene3D" id="3.30.1360.180">
    <property type="match status" value="1"/>
</dbReference>
<dbReference type="AlphaFoldDB" id="A0A7W9EGF0"/>
<sequence length="412" mass="45146">MLRLIIAALAAALLGGCATLPRAAPPALALQESRPPVTILISIDGLGANRLGQGVTPRLDALAAAGVSGSMRPSFPSNTFPNHITLVTGLRPDKHGIVDQKMRDPARPGVTFRNSDPLTNRDPFWWDAVDPIWLQAERAGIRTGMMHWVGSDVAIRGQRPSWWWPFDSAITSLQRVETVLDWVRRPIASRPAFMTLYFDVVDQRSHNQGYGSPQEQDAIREVDGQIGRLVDTLAALHQPANLVIVSDHGMAPVPPEHIRPRSLVVDPAIMESITEGPLLDIYPLPGKEAEVAARLADPPPHLSCWARKDIPARFKFGTHPRSPPFLCLADTGWSFPENPKTYIKGEHGYDPDDARIAALFIAAGPAFHTGLRLDRFDNVHVYPMLARLIGVTPHSNDGDMRTLGAILRADSN</sequence>
<dbReference type="InterPro" id="IPR002591">
    <property type="entry name" value="Phosphodiest/P_Trfase"/>
</dbReference>
<dbReference type="RefSeq" id="WP_184020145.1">
    <property type="nucleotide sequence ID" value="NZ_JACIJC010000005.1"/>
</dbReference>
<dbReference type="InterPro" id="IPR017850">
    <property type="entry name" value="Alkaline_phosphatase_core_sf"/>
</dbReference>
<evidence type="ECO:0000256" key="1">
    <source>
        <dbReference type="SAM" id="SignalP"/>
    </source>
</evidence>
<evidence type="ECO:0000313" key="3">
    <source>
        <dbReference type="Proteomes" id="UP000549617"/>
    </source>
</evidence>
<keyword evidence="1" id="KW-0732">Signal</keyword>
<dbReference type="CDD" id="cd16018">
    <property type="entry name" value="Enpp"/>
    <property type="match status" value="1"/>
</dbReference>
<gene>
    <name evidence="2" type="ORF">FHS49_003078</name>
</gene>
<comment type="caution">
    <text evidence="2">The sequence shown here is derived from an EMBL/GenBank/DDBJ whole genome shotgun (WGS) entry which is preliminary data.</text>
</comment>
<dbReference type="GO" id="GO:0016787">
    <property type="term" value="F:hydrolase activity"/>
    <property type="evidence" value="ECO:0007669"/>
    <property type="project" value="UniProtKB-ARBA"/>
</dbReference>
<dbReference type="PROSITE" id="PS51257">
    <property type="entry name" value="PROKAR_LIPOPROTEIN"/>
    <property type="match status" value="1"/>
</dbReference>
<dbReference type="PANTHER" id="PTHR10151:SF120">
    <property type="entry name" value="BIS(5'-ADENOSYL)-TRIPHOSPHATASE"/>
    <property type="match status" value="1"/>
</dbReference>
<accession>A0A7W9EGF0</accession>
<dbReference type="Pfam" id="PF01663">
    <property type="entry name" value="Phosphodiest"/>
    <property type="match status" value="1"/>
</dbReference>
<dbReference type="EMBL" id="JACIJC010000005">
    <property type="protein sequence ID" value="MBB5687050.1"/>
    <property type="molecule type" value="Genomic_DNA"/>
</dbReference>
<dbReference type="SUPFAM" id="SSF53649">
    <property type="entry name" value="Alkaline phosphatase-like"/>
    <property type="match status" value="1"/>
</dbReference>
<feature type="signal peptide" evidence="1">
    <location>
        <begin position="1"/>
        <end position="23"/>
    </location>
</feature>
<reference evidence="2 3" key="1">
    <citation type="submission" date="2020-08" db="EMBL/GenBank/DDBJ databases">
        <title>Genomic Encyclopedia of Type Strains, Phase IV (KMG-IV): sequencing the most valuable type-strain genomes for metagenomic binning, comparative biology and taxonomic classification.</title>
        <authorList>
            <person name="Goeker M."/>
        </authorList>
    </citation>
    <scope>NUCLEOTIDE SEQUENCE [LARGE SCALE GENOMIC DNA]</scope>
    <source>
        <strain evidence="2 3">DSM 25079</strain>
    </source>
</reference>
<feature type="chain" id="PRO_5030557478" evidence="1">
    <location>
        <begin position="24"/>
        <end position="412"/>
    </location>
</feature>
<dbReference type="Proteomes" id="UP000549617">
    <property type="component" value="Unassembled WGS sequence"/>
</dbReference>
<organism evidence="2 3">
    <name type="scientific">Sphingobium boeckii</name>
    <dbReference type="NCBI Taxonomy" id="1082345"/>
    <lineage>
        <taxon>Bacteria</taxon>
        <taxon>Pseudomonadati</taxon>
        <taxon>Pseudomonadota</taxon>
        <taxon>Alphaproteobacteria</taxon>
        <taxon>Sphingomonadales</taxon>
        <taxon>Sphingomonadaceae</taxon>
        <taxon>Sphingobium</taxon>
    </lineage>
</organism>
<name>A0A7W9EGF0_9SPHN</name>
<dbReference type="Gene3D" id="3.40.720.10">
    <property type="entry name" value="Alkaline Phosphatase, subunit A"/>
    <property type="match status" value="1"/>
</dbReference>